<proteinExistence type="predicted"/>
<sequence length="161" mass="18525">MMEHYLSFYVKTEQSINAIKQILSVTTEWEKRNVKAGIVSFGFMSGSDYEIYIEDVCCDLKEFGISSIRIAVTGDEDPWLELTSIEGEEQTTCQIEFGLFDHLSECEDEDELTPTLKKALALGPDAYYHPMYQQWKKGFEKANFKSLDEIYKQIIESCEGI</sequence>
<evidence type="ECO:0000313" key="2">
    <source>
        <dbReference type="Proteomes" id="UP001467690"/>
    </source>
</evidence>
<accession>A0ABV1RFC5</accession>
<name>A0ABV1RFC5_9ALTE</name>
<dbReference type="RefSeq" id="WP_143873590.1">
    <property type="nucleotide sequence ID" value="NZ_CP041661.1"/>
</dbReference>
<protein>
    <submittedName>
        <fullName evidence="1">Uncharacterized protein</fullName>
    </submittedName>
</protein>
<gene>
    <name evidence="1" type="ORF">ABS311_07000</name>
</gene>
<reference evidence="1 2" key="1">
    <citation type="submission" date="2024-06" db="EMBL/GenBank/DDBJ databases">
        <authorList>
            <person name="Chen R.Y."/>
        </authorList>
    </citation>
    <scope>NUCLEOTIDE SEQUENCE [LARGE SCALE GENOMIC DNA]</scope>
    <source>
        <strain evidence="1 2">D2</strain>
    </source>
</reference>
<evidence type="ECO:0000313" key="1">
    <source>
        <dbReference type="EMBL" id="MER2491626.1"/>
    </source>
</evidence>
<organism evidence="1 2">
    <name type="scientific">Catenovulum sediminis</name>
    <dbReference type="NCBI Taxonomy" id="1740262"/>
    <lineage>
        <taxon>Bacteria</taxon>
        <taxon>Pseudomonadati</taxon>
        <taxon>Pseudomonadota</taxon>
        <taxon>Gammaproteobacteria</taxon>
        <taxon>Alteromonadales</taxon>
        <taxon>Alteromonadaceae</taxon>
        <taxon>Catenovulum</taxon>
    </lineage>
</organism>
<keyword evidence="2" id="KW-1185">Reference proteome</keyword>
<comment type="caution">
    <text evidence="1">The sequence shown here is derived from an EMBL/GenBank/DDBJ whole genome shotgun (WGS) entry which is preliminary data.</text>
</comment>
<dbReference type="EMBL" id="JBELOE010000137">
    <property type="protein sequence ID" value="MER2491626.1"/>
    <property type="molecule type" value="Genomic_DNA"/>
</dbReference>
<dbReference type="Proteomes" id="UP001467690">
    <property type="component" value="Unassembled WGS sequence"/>
</dbReference>